<proteinExistence type="predicted"/>
<dbReference type="InterPro" id="IPR014729">
    <property type="entry name" value="Rossmann-like_a/b/a_fold"/>
</dbReference>
<dbReference type="GO" id="GO:0000270">
    <property type="term" value="P:peptidoglycan metabolic process"/>
    <property type="evidence" value="ECO:0007669"/>
    <property type="project" value="TreeGrafter"/>
</dbReference>
<dbReference type="GO" id="GO:0043164">
    <property type="term" value="P:Gram-negative-bacterium-type cell wall biogenesis"/>
    <property type="evidence" value="ECO:0007669"/>
    <property type="project" value="TreeGrafter"/>
</dbReference>
<evidence type="ECO:0000256" key="1">
    <source>
        <dbReference type="SAM" id="Phobius"/>
    </source>
</evidence>
<dbReference type="EMBL" id="AP021874">
    <property type="protein sequence ID" value="BBO70474.1"/>
    <property type="molecule type" value="Genomic_DNA"/>
</dbReference>
<dbReference type="InterPro" id="IPR051599">
    <property type="entry name" value="Cell_Envelope_Assoc"/>
</dbReference>
<evidence type="ECO:0000313" key="4">
    <source>
        <dbReference type="Proteomes" id="UP000427906"/>
    </source>
</evidence>
<evidence type="ECO:0000259" key="2">
    <source>
        <dbReference type="Pfam" id="PF02698"/>
    </source>
</evidence>
<dbReference type="CDD" id="cd06259">
    <property type="entry name" value="YdcF-like"/>
    <property type="match status" value="1"/>
</dbReference>
<accession>A0A5K7YVY9</accession>
<dbReference type="PANTHER" id="PTHR30336">
    <property type="entry name" value="INNER MEMBRANE PROTEIN, PROBABLE PERMEASE"/>
    <property type="match status" value="1"/>
</dbReference>
<sequence length="253" mass="27549">MFEFKKIVTPLILPPGIVVVLIVLVSMMMGYRKRWKLALVNLTVGFLLYALSTGPVATFLIRGLESDVSIPENPSGDVIILLGGGIIDRVPDLTGTAAPSPLMMGRIVTAVRLYQRLGLPIIVTGGRVSGDAEVAEAPVVRRFLVDLGVPGNRITLEDRARDTAQNARLTAAICRQQGFSRPILLTAAYHLKRAGMAFDAAGMTYTPFPAYYLGARNAPYTWRRLLPGAGFLSTSANALHEYIGIVYYRMVQL</sequence>
<dbReference type="KEGG" id="dalk:DSCA_44040"/>
<dbReference type="GO" id="GO:0005886">
    <property type="term" value="C:plasma membrane"/>
    <property type="evidence" value="ECO:0007669"/>
    <property type="project" value="TreeGrafter"/>
</dbReference>
<reference evidence="3 4" key="1">
    <citation type="submission" date="2019-11" db="EMBL/GenBank/DDBJ databases">
        <title>Comparative genomics of hydrocarbon-degrading Desulfosarcina strains.</title>
        <authorList>
            <person name="Watanabe M."/>
            <person name="Kojima H."/>
            <person name="Fukui M."/>
        </authorList>
    </citation>
    <scope>NUCLEOTIDE SEQUENCE [LARGE SCALE GENOMIC DNA]</scope>
    <source>
        <strain evidence="3 4">PL12</strain>
    </source>
</reference>
<dbReference type="Gene3D" id="3.40.50.620">
    <property type="entry name" value="HUPs"/>
    <property type="match status" value="1"/>
</dbReference>
<dbReference type="Proteomes" id="UP000427906">
    <property type="component" value="Chromosome"/>
</dbReference>
<dbReference type="PANTHER" id="PTHR30336:SF4">
    <property type="entry name" value="ENVELOPE BIOGENESIS FACTOR ELYC"/>
    <property type="match status" value="1"/>
</dbReference>
<evidence type="ECO:0000313" key="3">
    <source>
        <dbReference type="EMBL" id="BBO70474.1"/>
    </source>
</evidence>
<keyword evidence="4" id="KW-1185">Reference proteome</keyword>
<dbReference type="Pfam" id="PF02698">
    <property type="entry name" value="DUF218"/>
    <property type="match status" value="1"/>
</dbReference>
<name>A0A5K7YVY9_9BACT</name>
<dbReference type="AlphaFoldDB" id="A0A5K7YVY9"/>
<keyword evidence="1" id="KW-1133">Transmembrane helix</keyword>
<gene>
    <name evidence="3" type="ORF">DSCA_44040</name>
</gene>
<feature type="transmembrane region" description="Helical" evidence="1">
    <location>
        <begin position="38"/>
        <end position="61"/>
    </location>
</feature>
<keyword evidence="1" id="KW-0812">Transmembrane</keyword>
<dbReference type="InterPro" id="IPR003848">
    <property type="entry name" value="DUF218"/>
</dbReference>
<organism evidence="3 4">
    <name type="scientific">Desulfosarcina alkanivorans</name>
    <dbReference type="NCBI Taxonomy" id="571177"/>
    <lineage>
        <taxon>Bacteria</taxon>
        <taxon>Pseudomonadati</taxon>
        <taxon>Thermodesulfobacteriota</taxon>
        <taxon>Desulfobacteria</taxon>
        <taxon>Desulfobacterales</taxon>
        <taxon>Desulfosarcinaceae</taxon>
        <taxon>Desulfosarcina</taxon>
    </lineage>
</organism>
<feature type="domain" description="DUF218" evidence="2">
    <location>
        <begin position="77"/>
        <end position="244"/>
    </location>
</feature>
<feature type="transmembrane region" description="Helical" evidence="1">
    <location>
        <begin position="12"/>
        <end position="31"/>
    </location>
</feature>
<keyword evidence="1" id="KW-0472">Membrane</keyword>
<protein>
    <recommendedName>
        <fullName evidence="2">DUF218 domain-containing protein</fullName>
    </recommendedName>
</protein>